<gene>
    <name evidence="4" type="ORF">C449_05727</name>
</gene>
<dbReference type="PANTHER" id="PTHR43048:SF3">
    <property type="entry name" value="METHYLMALONYL-COA EPIMERASE, MITOCHONDRIAL"/>
    <property type="match status" value="1"/>
</dbReference>
<proteinExistence type="inferred from homology"/>
<evidence type="ECO:0000313" key="4">
    <source>
        <dbReference type="EMBL" id="EMA46180.1"/>
    </source>
</evidence>
<reference evidence="4 5" key="1">
    <citation type="journal article" date="2014" name="PLoS Genet.">
        <title>Phylogenetically driven sequencing of extremely halophilic archaea reveals strategies for static and dynamic osmo-response.</title>
        <authorList>
            <person name="Becker E.A."/>
            <person name="Seitzer P.M."/>
            <person name="Tritt A."/>
            <person name="Larsen D."/>
            <person name="Krusor M."/>
            <person name="Yao A.I."/>
            <person name="Wu D."/>
            <person name="Madern D."/>
            <person name="Eisen J.A."/>
            <person name="Darling A.E."/>
            <person name="Facciotti M.T."/>
        </authorList>
    </citation>
    <scope>NUCLEOTIDE SEQUENCE [LARGE SCALE GENOMIC DNA]</scope>
    <source>
        <strain evidence="4 5">DSM 5350</strain>
    </source>
</reference>
<dbReference type="GO" id="GO:0046491">
    <property type="term" value="P:L-methylmalonyl-CoA metabolic process"/>
    <property type="evidence" value="ECO:0007669"/>
    <property type="project" value="TreeGrafter"/>
</dbReference>
<name>M0MP05_9EURY</name>
<dbReference type="PROSITE" id="PS51819">
    <property type="entry name" value="VOC"/>
    <property type="match status" value="1"/>
</dbReference>
<dbReference type="PANTHER" id="PTHR43048">
    <property type="entry name" value="METHYLMALONYL-COA EPIMERASE"/>
    <property type="match status" value="1"/>
</dbReference>
<comment type="caution">
    <text evidence="4">The sequence shown here is derived from an EMBL/GenBank/DDBJ whole genome shotgun (WGS) entry which is preliminary data.</text>
</comment>
<dbReference type="OrthoDB" id="6161at2157"/>
<dbReference type="InterPro" id="IPR037523">
    <property type="entry name" value="VOC_core"/>
</dbReference>
<evidence type="ECO:0000256" key="1">
    <source>
        <dbReference type="ARBA" id="ARBA00009308"/>
    </source>
</evidence>
<feature type="domain" description="VOC" evidence="3">
    <location>
        <begin position="2"/>
        <end position="128"/>
    </location>
</feature>
<comment type="similarity">
    <text evidence="1">Belongs to the methylmalonyl-CoA epimerase family.</text>
</comment>
<dbReference type="RefSeq" id="WP_006077004.1">
    <property type="nucleotide sequence ID" value="NZ_AOMD01000015.1"/>
</dbReference>
<dbReference type="InParanoid" id="M0MP05"/>
<dbReference type="GO" id="GO:0004493">
    <property type="term" value="F:methylmalonyl-CoA epimerase activity"/>
    <property type="evidence" value="ECO:0007669"/>
    <property type="project" value="TreeGrafter"/>
</dbReference>
<dbReference type="InterPro" id="IPR017515">
    <property type="entry name" value="MeMalonyl-CoA_epimerase"/>
</dbReference>
<dbReference type="Proteomes" id="UP000011669">
    <property type="component" value="Unassembled WGS sequence"/>
</dbReference>
<keyword evidence="2" id="KW-0479">Metal-binding</keyword>
<dbReference type="EMBL" id="AOMD01000015">
    <property type="protein sequence ID" value="EMA46180.1"/>
    <property type="molecule type" value="Genomic_DNA"/>
</dbReference>
<keyword evidence="5" id="KW-1185">Reference proteome</keyword>
<evidence type="ECO:0000313" key="5">
    <source>
        <dbReference type="Proteomes" id="UP000011669"/>
    </source>
</evidence>
<organism evidence="4 5">
    <name type="scientific">Halococcus saccharolyticus DSM 5350</name>
    <dbReference type="NCBI Taxonomy" id="1227455"/>
    <lineage>
        <taxon>Archaea</taxon>
        <taxon>Methanobacteriati</taxon>
        <taxon>Methanobacteriota</taxon>
        <taxon>Stenosarchaea group</taxon>
        <taxon>Halobacteria</taxon>
        <taxon>Halobacteriales</taxon>
        <taxon>Halococcaceae</taxon>
        <taxon>Halococcus</taxon>
    </lineage>
</organism>
<dbReference type="NCBIfam" id="TIGR03081">
    <property type="entry name" value="metmalonyl_epim"/>
    <property type="match status" value="1"/>
</dbReference>
<dbReference type="GO" id="GO:0046872">
    <property type="term" value="F:metal ion binding"/>
    <property type="evidence" value="ECO:0007669"/>
    <property type="project" value="UniProtKB-KW"/>
</dbReference>
<dbReference type="SUPFAM" id="SSF54593">
    <property type="entry name" value="Glyoxalase/Bleomycin resistance protein/Dihydroxybiphenyl dioxygenase"/>
    <property type="match status" value="1"/>
</dbReference>
<dbReference type="STRING" id="1227455.C449_05727"/>
<accession>M0MP05</accession>
<dbReference type="CDD" id="cd07249">
    <property type="entry name" value="MMCE"/>
    <property type="match status" value="1"/>
</dbReference>
<dbReference type="InterPro" id="IPR051785">
    <property type="entry name" value="MMCE/EMCE_epimerase"/>
</dbReference>
<dbReference type="PATRIC" id="fig|1227455.4.peg.1167"/>
<dbReference type="Pfam" id="PF13669">
    <property type="entry name" value="Glyoxalase_4"/>
    <property type="match status" value="1"/>
</dbReference>
<evidence type="ECO:0000259" key="3">
    <source>
        <dbReference type="PROSITE" id="PS51819"/>
    </source>
</evidence>
<dbReference type="Gene3D" id="3.10.180.10">
    <property type="entry name" value="2,3-Dihydroxybiphenyl 1,2-Dioxygenase, domain 1"/>
    <property type="match status" value="1"/>
</dbReference>
<dbReference type="AlphaFoldDB" id="M0MP05"/>
<dbReference type="InterPro" id="IPR029068">
    <property type="entry name" value="Glyas_Bleomycin-R_OHBP_Dase"/>
</dbReference>
<evidence type="ECO:0000256" key="2">
    <source>
        <dbReference type="ARBA" id="ARBA00022723"/>
    </source>
</evidence>
<protein>
    <submittedName>
        <fullName evidence="4">Methylmalonyl-CoA epimerase</fullName>
    </submittedName>
</protein>
<sequence length="128" mass="13995">MEFDHAGLATDDADALAELYTDLLDAPIVHRETFDGMSVVFLDCGNGYFELLEPLDDDSAIAKYLDRNGPGIHHLALETDNVVAALDRAREHDVELIDDEPRPGAWGHSVAFLHPGSTGGVLIEFVEH</sequence>